<evidence type="ECO:0000256" key="2">
    <source>
        <dbReference type="ARBA" id="ARBA00023125"/>
    </source>
</evidence>
<dbReference type="InterPro" id="IPR009057">
    <property type="entry name" value="Homeodomain-like_sf"/>
</dbReference>
<sequence>MSFQTHIDRSNAWHLYPPLDQRNVTATPHQGTAEIPLSDASYPARHDPMKEHTALNVLPINPRLPFSQAPIEQHTYGNMTDQLGVRLLGETPGGFENHTRLSSLPYLLERPLDDMETSFCDRNNCRPPCEAAKMRRPMHSNCSACLCLDLCPPSACSTSFNWPYEQQQHPCGGGTLRGTPIGLEGPRRKNATREKIATLKTWLQDHATNPYPTKGEKIMLAIVTKMTFNQEEEEEEEEEKECLNGDHKTVQASCSSAEFYSSHSQQEVRPFDVSEGFNPVEGLNATSDRSVDFMHPLLHPGVIPCTMPHEFRSPAATSSYPYQQAPNPPTFPSYWYNDMISSDGAFLNPVLKAITLVAIAGRTEKLQPGKVTLGLASVLICYDKATQNRKIRRQALNAEKVDILYHYAWR</sequence>
<reference evidence="6 7" key="1">
    <citation type="submission" date="2018-11" db="EMBL/GenBank/DDBJ databases">
        <authorList>
            <consortium name="Pathogen Informatics"/>
        </authorList>
    </citation>
    <scope>NUCLEOTIDE SEQUENCE [LARGE SCALE GENOMIC DNA]</scope>
</reference>
<dbReference type="PANTHER" id="PTHR11211">
    <property type="entry name" value="IROQUOIS-CLASS HOMEODOMAIN PROTEIN IRX"/>
    <property type="match status" value="1"/>
</dbReference>
<dbReference type="OrthoDB" id="5399138at2759"/>
<dbReference type="EMBL" id="UYRU01045341">
    <property type="protein sequence ID" value="VDK89289.1"/>
    <property type="molecule type" value="Genomic_DNA"/>
</dbReference>
<keyword evidence="4" id="KW-0539">Nucleus</keyword>
<dbReference type="GO" id="GO:0000978">
    <property type="term" value="F:RNA polymerase II cis-regulatory region sequence-specific DNA binding"/>
    <property type="evidence" value="ECO:0007669"/>
    <property type="project" value="TreeGrafter"/>
</dbReference>
<organism evidence="6 7">
    <name type="scientific">Dibothriocephalus latus</name>
    <name type="common">Fish tapeworm</name>
    <name type="synonym">Diphyllobothrium latum</name>
    <dbReference type="NCBI Taxonomy" id="60516"/>
    <lineage>
        <taxon>Eukaryota</taxon>
        <taxon>Metazoa</taxon>
        <taxon>Spiralia</taxon>
        <taxon>Lophotrochozoa</taxon>
        <taxon>Platyhelminthes</taxon>
        <taxon>Cestoda</taxon>
        <taxon>Eucestoda</taxon>
        <taxon>Diphyllobothriidea</taxon>
        <taxon>Diphyllobothriidae</taxon>
        <taxon>Dibothriocephalus</taxon>
    </lineage>
</organism>
<dbReference type="Pfam" id="PF05920">
    <property type="entry name" value="Homeobox_KN"/>
    <property type="match status" value="1"/>
</dbReference>
<evidence type="ECO:0000256" key="3">
    <source>
        <dbReference type="ARBA" id="ARBA00023155"/>
    </source>
</evidence>
<evidence type="ECO:0000259" key="5">
    <source>
        <dbReference type="Pfam" id="PF05920"/>
    </source>
</evidence>
<dbReference type="AlphaFoldDB" id="A0A3P6U0M3"/>
<feature type="domain" description="KN homeodomain" evidence="5">
    <location>
        <begin position="202"/>
        <end position="230"/>
    </location>
</feature>
<name>A0A3P6U0M3_DIBLA</name>
<dbReference type="GO" id="GO:0005634">
    <property type="term" value="C:nucleus"/>
    <property type="evidence" value="ECO:0007669"/>
    <property type="project" value="UniProtKB-SubCell"/>
</dbReference>
<dbReference type="Gene3D" id="1.10.10.60">
    <property type="entry name" value="Homeodomain-like"/>
    <property type="match status" value="1"/>
</dbReference>
<dbReference type="GO" id="GO:0030182">
    <property type="term" value="P:neuron differentiation"/>
    <property type="evidence" value="ECO:0007669"/>
    <property type="project" value="TreeGrafter"/>
</dbReference>
<evidence type="ECO:0000313" key="7">
    <source>
        <dbReference type="Proteomes" id="UP000281553"/>
    </source>
</evidence>
<dbReference type="PANTHER" id="PTHR11211:SF40">
    <property type="entry name" value="MIRROR, ISOFORM C"/>
    <property type="match status" value="1"/>
</dbReference>
<dbReference type="InterPro" id="IPR008422">
    <property type="entry name" value="KN_HD"/>
</dbReference>
<evidence type="ECO:0000256" key="4">
    <source>
        <dbReference type="ARBA" id="ARBA00023242"/>
    </source>
</evidence>
<gene>
    <name evidence="6" type="ORF">DILT_LOCUS4362</name>
</gene>
<dbReference type="SUPFAM" id="SSF46689">
    <property type="entry name" value="Homeodomain-like"/>
    <property type="match status" value="1"/>
</dbReference>
<keyword evidence="3" id="KW-0371">Homeobox</keyword>
<proteinExistence type="predicted"/>
<evidence type="ECO:0000256" key="1">
    <source>
        <dbReference type="ARBA" id="ARBA00004123"/>
    </source>
</evidence>
<dbReference type="GO" id="GO:0000981">
    <property type="term" value="F:DNA-binding transcription factor activity, RNA polymerase II-specific"/>
    <property type="evidence" value="ECO:0007669"/>
    <property type="project" value="TreeGrafter"/>
</dbReference>
<dbReference type="Proteomes" id="UP000281553">
    <property type="component" value="Unassembled WGS sequence"/>
</dbReference>
<keyword evidence="7" id="KW-1185">Reference proteome</keyword>
<protein>
    <recommendedName>
        <fullName evidence="5">KN homeodomain domain-containing protein</fullName>
    </recommendedName>
</protein>
<keyword evidence="2" id="KW-0238">DNA-binding</keyword>
<evidence type="ECO:0000313" key="6">
    <source>
        <dbReference type="EMBL" id="VDK89289.1"/>
    </source>
</evidence>
<accession>A0A3P6U0M3</accession>
<comment type="subcellular location">
    <subcellularLocation>
        <location evidence="1">Nucleus</location>
    </subcellularLocation>
</comment>
<dbReference type="GO" id="GO:0048468">
    <property type="term" value="P:cell development"/>
    <property type="evidence" value="ECO:0007669"/>
    <property type="project" value="TreeGrafter"/>
</dbReference>